<evidence type="ECO:0000313" key="2">
    <source>
        <dbReference type="EMBL" id="MBC3759558.1"/>
    </source>
</evidence>
<keyword evidence="1" id="KW-1133">Transmembrane helix</keyword>
<gene>
    <name evidence="2" type="ORF">H7U19_14165</name>
</gene>
<sequence length="107" mass="12621">MKNAFDGSIGLVVVILIIFFFWFIPIWYGIKWAKIKGVSKLWMLFGIHPMTGWIVFLILRYGIDPRKQCDKCKESIKIEAQICRYCGNQISQEEIDMAIRAFEERKK</sequence>
<organism evidence="2 3">
    <name type="scientific">Hyunsoonleella aquatilis</name>
    <dbReference type="NCBI Taxonomy" id="2762758"/>
    <lineage>
        <taxon>Bacteria</taxon>
        <taxon>Pseudomonadati</taxon>
        <taxon>Bacteroidota</taxon>
        <taxon>Flavobacteriia</taxon>
        <taxon>Flavobacteriales</taxon>
        <taxon>Flavobacteriaceae</taxon>
    </lineage>
</organism>
<proteinExistence type="predicted"/>
<comment type="caution">
    <text evidence="2">The sequence shown here is derived from an EMBL/GenBank/DDBJ whole genome shotgun (WGS) entry which is preliminary data.</text>
</comment>
<keyword evidence="1" id="KW-0472">Membrane</keyword>
<feature type="transmembrane region" description="Helical" evidence="1">
    <location>
        <begin position="42"/>
        <end position="63"/>
    </location>
</feature>
<dbReference type="EMBL" id="JACNMF010000005">
    <property type="protein sequence ID" value="MBC3759558.1"/>
    <property type="molecule type" value="Genomic_DNA"/>
</dbReference>
<feature type="transmembrane region" description="Helical" evidence="1">
    <location>
        <begin position="9"/>
        <end position="30"/>
    </location>
</feature>
<reference evidence="2" key="1">
    <citation type="submission" date="2020-08" db="EMBL/GenBank/DDBJ databases">
        <title>Hyunsoonleella sp. strain SJ7 genome sequencing and assembly.</title>
        <authorList>
            <person name="Kim I."/>
        </authorList>
    </citation>
    <scope>NUCLEOTIDE SEQUENCE</scope>
    <source>
        <strain evidence="2">SJ7</strain>
    </source>
</reference>
<protein>
    <submittedName>
        <fullName evidence="2">Uncharacterized protein</fullName>
    </submittedName>
</protein>
<keyword evidence="1" id="KW-0812">Transmembrane</keyword>
<keyword evidence="3" id="KW-1185">Reference proteome</keyword>
<evidence type="ECO:0000313" key="3">
    <source>
        <dbReference type="Proteomes" id="UP000656244"/>
    </source>
</evidence>
<accession>A0A923HAJ6</accession>
<dbReference type="RefSeq" id="WP_186563530.1">
    <property type="nucleotide sequence ID" value="NZ_JACNMF010000005.1"/>
</dbReference>
<evidence type="ECO:0000256" key="1">
    <source>
        <dbReference type="SAM" id="Phobius"/>
    </source>
</evidence>
<dbReference type="Proteomes" id="UP000656244">
    <property type="component" value="Unassembled WGS sequence"/>
</dbReference>
<name>A0A923HAJ6_9FLAO</name>
<dbReference type="AlphaFoldDB" id="A0A923HAJ6"/>